<feature type="compositionally biased region" description="Low complexity" evidence="1">
    <location>
        <begin position="31"/>
        <end position="46"/>
    </location>
</feature>
<organism evidence="2 3">
    <name type="scientific">Stephania cephalantha</name>
    <dbReference type="NCBI Taxonomy" id="152367"/>
    <lineage>
        <taxon>Eukaryota</taxon>
        <taxon>Viridiplantae</taxon>
        <taxon>Streptophyta</taxon>
        <taxon>Embryophyta</taxon>
        <taxon>Tracheophyta</taxon>
        <taxon>Spermatophyta</taxon>
        <taxon>Magnoliopsida</taxon>
        <taxon>Ranunculales</taxon>
        <taxon>Menispermaceae</taxon>
        <taxon>Menispermoideae</taxon>
        <taxon>Cissampelideae</taxon>
        <taxon>Stephania</taxon>
    </lineage>
</organism>
<name>A0AAP0P9Y3_9MAGN</name>
<feature type="region of interest" description="Disordered" evidence="1">
    <location>
        <begin position="27"/>
        <end position="88"/>
    </location>
</feature>
<evidence type="ECO:0000256" key="1">
    <source>
        <dbReference type="SAM" id="MobiDB-lite"/>
    </source>
</evidence>
<accession>A0AAP0P9Y3</accession>
<protein>
    <submittedName>
        <fullName evidence="2">Uncharacterized protein</fullName>
    </submittedName>
</protein>
<proteinExistence type="predicted"/>
<reference evidence="2 3" key="1">
    <citation type="submission" date="2024-01" db="EMBL/GenBank/DDBJ databases">
        <title>Genome assemblies of Stephania.</title>
        <authorList>
            <person name="Yang L."/>
        </authorList>
    </citation>
    <scope>NUCLEOTIDE SEQUENCE [LARGE SCALE GENOMIC DNA]</scope>
    <source>
        <strain evidence="2">JXDWG</strain>
        <tissue evidence="2">Leaf</tissue>
    </source>
</reference>
<sequence>MAHCVGRMTVEVQEWRQARRRLELRRGWLDGGAPPSSQASARQQQWRGERQQNGARNGVEQRRRWRVAGPIDSRRDNNGGQGVVTSTKLDDAMDSDGFKWILEWRPPLNAMGLRRYSRVSGAIAWSGPLAIARAGRQESHPEPEFAGHLPRLNDLLVGTPCYLASLID</sequence>
<evidence type="ECO:0000313" key="2">
    <source>
        <dbReference type="EMBL" id="KAK9133315.1"/>
    </source>
</evidence>
<keyword evidence="3" id="KW-1185">Reference proteome</keyword>
<gene>
    <name evidence="2" type="ORF">Scep_012843</name>
</gene>
<dbReference type="Proteomes" id="UP001419268">
    <property type="component" value="Unassembled WGS sequence"/>
</dbReference>
<evidence type="ECO:0000313" key="3">
    <source>
        <dbReference type="Proteomes" id="UP001419268"/>
    </source>
</evidence>
<dbReference type="EMBL" id="JBBNAG010000005">
    <property type="protein sequence ID" value="KAK9133315.1"/>
    <property type="molecule type" value="Genomic_DNA"/>
</dbReference>
<dbReference type="AlphaFoldDB" id="A0AAP0P9Y3"/>
<comment type="caution">
    <text evidence="2">The sequence shown here is derived from an EMBL/GenBank/DDBJ whole genome shotgun (WGS) entry which is preliminary data.</text>
</comment>